<dbReference type="NCBIfam" id="TIGR00254">
    <property type="entry name" value="GGDEF"/>
    <property type="match status" value="1"/>
</dbReference>
<dbReference type="RefSeq" id="WP_015203192.1">
    <property type="nucleotide sequence ID" value="NC_019753.1"/>
</dbReference>
<evidence type="ECO:0000313" key="4">
    <source>
        <dbReference type="EMBL" id="AFZ13078.1"/>
    </source>
</evidence>
<evidence type="ECO:0000256" key="1">
    <source>
        <dbReference type="PROSITE-ProRule" id="PRU00169"/>
    </source>
</evidence>
<dbReference type="PANTHER" id="PTHR45138:SF9">
    <property type="entry name" value="DIGUANYLATE CYCLASE DGCM-RELATED"/>
    <property type="match status" value="1"/>
</dbReference>
<dbReference type="Gene3D" id="3.30.70.270">
    <property type="match status" value="1"/>
</dbReference>
<dbReference type="FunFam" id="3.30.70.270:FF:000001">
    <property type="entry name" value="Diguanylate cyclase domain protein"/>
    <property type="match status" value="1"/>
</dbReference>
<dbReference type="GO" id="GO:0052621">
    <property type="term" value="F:diguanylate cyclase activity"/>
    <property type="evidence" value="ECO:0007669"/>
    <property type="project" value="TreeGrafter"/>
</dbReference>
<evidence type="ECO:0000313" key="5">
    <source>
        <dbReference type="Proteomes" id="UP000010472"/>
    </source>
</evidence>
<dbReference type="HOGENOM" id="CLU_000445_11_28_3"/>
<dbReference type="InterPro" id="IPR043128">
    <property type="entry name" value="Rev_trsase/Diguanyl_cyclase"/>
</dbReference>
<evidence type="ECO:0000259" key="3">
    <source>
        <dbReference type="PROSITE" id="PS50887"/>
    </source>
</evidence>
<dbReference type="Proteomes" id="UP000010472">
    <property type="component" value="Chromosome"/>
</dbReference>
<dbReference type="CDD" id="cd01949">
    <property type="entry name" value="GGDEF"/>
    <property type="match status" value="1"/>
</dbReference>
<dbReference type="Gene3D" id="3.40.50.2300">
    <property type="match status" value="1"/>
</dbReference>
<keyword evidence="5" id="KW-1185">Reference proteome</keyword>
<gene>
    <name evidence="4" type="ORF">Cri9333_2206</name>
</gene>
<reference evidence="4 5" key="1">
    <citation type="submission" date="2012-06" db="EMBL/GenBank/DDBJ databases">
        <title>Finished chromosome of genome of Crinalium epipsammum PCC 9333.</title>
        <authorList>
            <consortium name="US DOE Joint Genome Institute"/>
            <person name="Gugger M."/>
            <person name="Coursin T."/>
            <person name="Rippka R."/>
            <person name="Tandeau De Marsac N."/>
            <person name="Huntemann M."/>
            <person name="Wei C.-L."/>
            <person name="Han J."/>
            <person name="Detter J.C."/>
            <person name="Han C."/>
            <person name="Tapia R."/>
            <person name="Davenport K."/>
            <person name="Daligault H."/>
            <person name="Erkkila T."/>
            <person name="Gu W."/>
            <person name="Munk A.C.C."/>
            <person name="Teshima H."/>
            <person name="Xu Y."/>
            <person name="Chain P."/>
            <person name="Chen A."/>
            <person name="Krypides N."/>
            <person name="Mavromatis K."/>
            <person name="Markowitz V."/>
            <person name="Szeto E."/>
            <person name="Ivanova N."/>
            <person name="Mikhailova N."/>
            <person name="Ovchinnikova G."/>
            <person name="Pagani I."/>
            <person name="Pati A."/>
            <person name="Goodwin L."/>
            <person name="Peters L."/>
            <person name="Pitluck S."/>
            <person name="Woyke T."/>
            <person name="Kerfeld C."/>
        </authorList>
    </citation>
    <scope>NUCLEOTIDE SEQUENCE [LARGE SCALE GENOMIC DNA]</scope>
    <source>
        <strain evidence="4 5">PCC 9333</strain>
    </source>
</reference>
<dbReference type="SUPFAM" id="SSF55073">
    <property type="entry name" value="Nucleotide cyclase"/>
    <property type="match status" value="1"/>
</dbReference>
<name>K9VY93_9CYAN</name>
<feature type="domain" description="GGDEF" evidence="3">
    <location>
        <begin position="178"/>
        <end position="315"/>
    </location>
</feature>
<dbReference type="Pfam" id="PF00072">
    <property type="entry name" value="Response_reg"/>
    <property type="match status" value="1"/>
</dbReference>
<dbReference type="InterPro" id="IPR000160">
    <property type="entry name" value="GGDEF_dom"/>
</dbReference>
<accession>K9VY93</accession>
<evidence type="ECO:0000259" key="2">
    <source>
        <dbReference type="PROSITE" id="PS50110"/>
    </source>
</evidence>
<dbReference type="OrthoDB" id="453368at2"/>
<protein>
    <submittedName>
        <fullName evidence="4">Response regulator receiver modulated diguanylate cyclase</fullName>
    </submittedName>
</protein>
<dbReference type="InterPro" id="IPR001789">
    <property type="entry name" value="Sig_transdc_resp-reg_receiver"/>
</dbReference>
<feature type="modified residue" description="4-aspartylphosphate" evidence="1">
    <location>
        <position position="61"/>
    </location>
</feature>
<dbReference type="PROSITE" id="PS50110">
    <property type="entry name" value="RESPONSE_REGULATORY"/>
    <property type="match status" value="1"/>
</dbReference>
<keyword evidence="1" id="KW-0597">Phosphoprotein</keyword>
<dbReference type="eggNOG" id="COG3706">
    <property type="taxonomic scope" value="Bacteria"/>
</dbReference>
<dbReference type="InterPro" id="IPR011006">
    <property type="entry name" value="CheY-like_superfamily"/>
</dbReference>
<proteinExistence type="predicted"/>
<dbReference type="STRING" id="1173022.Cri9333_2206"/>
<dbReference type="EMBL" id="CP003620">
    <property type="protein sequence ID" value="AFZ13078.1"/>
    <property type="molecule type" value="Genomic_DNA"/>
</dbReference>
<dbReference type="KEGG" id="cep:Cri9333_2206"/>
<dbReference type="AlphaFoldDB" id="K9VY93"/>
<sequence>MNTASLFQEPPIVLVVDDDQMTRQLLRRAMEQQDYQVVEASNGEECLKAYQDYQPHIVLIDALMPVMDGFTCCTYLQKLPGGDRTPILMITSLDDKESVDRAFAVGATEYVTKPIHWPVLLQRVRRLIHQFLLVEQLEAANLELQRLANSDGLTQVANRRRFDEYFDEEWRRHSRTFLPLSLILCDIDFFKRYNDTYGHQAGDECLKLVANTLSNNVKRVGDLVARYGGEEFVVLLPNTLAENAFEVAEKIRENLKQLHIPHAGSKVSEYVTLSLGVASTYPHQEQSKELLLASADKALYQAKTSGRDRTILNVVGEW</sequence>
<dbReference type="PROSITE" id="PS50887">
    <property type="entry name" value="GGDEF"/>
    <property type="match status" value="1"/>
</dbReference>
<feature type="domain" description="Response regulatory" evidence="2">
    <location>
        <begin position="12"/>
        <end position="128"/>
    </location>
</feature>
<dbReference type="SMART" id="SM00448">
    <property type="entry name" value="REC"/>
    <property type="match status" value="1"/>
</dbReference>
<dbReference type="SUPFAM" id="SSF52172">
    <property type="entry name" value="CheY-like"/>
    <property type="match status" value="1"/>
</dbReference>
<dbReference type="SMART" id="SM00267">
    <property type="entry name" value="GGDEF"/>
    <property type="match status" value="1"/>
</dbReference>
<dbReference type="GO" id="GO:1902201">
    <property type="term" value="P:negative regulation of bacterial-type flagellum-dependent cell motility"/>
    <property type="evidence" value="ECO:0007669"/>
    <property type="project" value="TreeGrafter"/>
</dbReference>
<dbReference type="InterPro" id="IPR050469">
    <property type="entry name" value="Diguanylate_Cyclase"/>
</dbReference>
<dbReference type="InterPro" id="IPR029787">
    <property type="entry name" value="Nucleotide_cyclase"/>
</dbReference>
<dbReference type="GO" id="GO:0000160">
    <property type="term" value="P:phosphorelay signal transduction system"/>
    <property type="evidence" value="ECO:0007669"/>
    <property type="project" value="InterPro"/>
</dbReference>
<dbReference type="Pfam" id="PF00990">
    <property type="entry name" value="GGDEF"/>
    <property type="match status" value="1"/>
</dbReference>
<organism evidence="4 5">
    <name type="scientific">Crinalium epipsammum PCC 9333</name>
    <dbReference type="NCBI Taxonomy" id="1173022"/>
    <lineage>
        <taxon>Bacteria</taxon>
        <taxon>Bacillati</taxon>
        <taxon>Cyanobacteriota</taxon>
        <taxon>Cyanophyceae</taxon>
        <taxon>Gomontiellales</taxon>
        <taxon>Gomontiellaceae</taxon>
        <taxon>Crinalium</taxon>
    </lineage>
</organism>
<dbReference type="GO" id="GO:0005886">
    <property type="term" value="C:plasma membrane"/>
    <property type="evidence" value="ECO:0007669"/>
    <property type="project" value="TreeGrafter"/>
</dbReference>
<dbReference type="GO" id="GO:0043709">
    <property type="term" value="P:cell adhesion involved in single-species biofilm formation"/>
    <property type="evidence" value="ECO:0007669"/>
    <property type="project" value="TreeGrafter"/>
</dbReference>
<dbReference type="PANTHER" id="PTHR45138">
    <property type="entry name" value="REGULATORY COMPONENTS OF SENSORY TRANSDUCTION SYSTEM"/>
    <property type="match status" value="1"/>
</dbReference>